<dbReference type="Proteomes" id="UP000178721">
    <property type="component" value="Unassembled WGS sequence"/>
</dbReference>
<evidence type="ECO:0000313" key="2">
    <source>
        <dbReference type="Proteomes" id="UP000178721"/>
    </source>
</evidence>
<dbReference type="InterPro" id="IPR027417">
    <property type="entry name" value="P-loop_NTPase"/>
</dbReference>
<accession>A0A1G2E338</accession>
<dbReference type="SUPFAM" id="SSF52540">
    <property type="entry name" value="P-loop containing nucleoside triphosphate hydrolases"/>
    <property type="match status" value="1"/>
</dbReference>
<protein>
    <recommendedName>
        <fullName evidence="3">Dephospho-CoA kinase</fullName>
    </recommendedName>
</protein>
<dbReference type="PANTHER" id="PTHR41930">
    <property type="entry name" value="UPF0200 PROTEIN MJ1399"/>
    <property type="match status" value="1"/>
</dbReference>
<dbReference type="Gene3D" id="3.40.50.300">
    <property type="entry name" value="P-loop containing nucleotide triphosphate hydrolases"/>
    <property type="match status" value="1"/>
</dbReference>
<gene>
    <name evidence="1" type="ORF">A2654_02950</name>
</gene>
<proteinExistence type="predicted"/>
<dbReference type="Pfam" id="PF13238">
    <property type="entry name" value="AAA_18"/>
    <property type="match status" value="1"/>
</dbReference>
<evidence type="ECO:0008006" key="3">
    <source>
        <dbReference type="Google" id="ProtNLM"/>
    </source>
</evidence>
<organism evidence="1 2">
    <name type="scientific">Candidatus Nealsonbacteria bacterium RIFCSPHIGHO2_01_FULL_43_31</name>
    <dbReference type="NCBI Taxonomy" id="1801665"/>
    <lineage>
        <taxon>Bacteria</taxon>
        <taxon>Candidatus Nealsoniibacteriota</taxon>
    </lineage>
</organism>
<dbReference type="AlphaFoldDB" id="A0A1G2E338"/>
<sequence>MSNKIICIVGMPGAGKSVVADELVKKGFAFLRFGQITLDIVKERGLEPNEKIEKEIREGLRKEHGMAAFAVLNIPKIDELLEKSDVAVDGLYSWSEYKVLKEKYGDLMSVVAVFAPPEMRYERLADRSVSGDVAQRFRNFTKEEAKSRDYAEIENLEKGGPIAMAD</sequence>
<dbReference type="EMBL" id="MHMA01000037">
    <property type="protein sequence ID" value="OGZ19770.1"/>
    <property type="molecule type" value="Genomic_DNA"/>
</dbReference>
<name>A0A1G2E338_9BACT</name>
<comment type="caution">
    <text evidence="1">The sequence shown here is derived from an EMBL/GenBank/DDBJ whole genome shotgun (WGS) entry which is preliminary data.</text>
</comment>
<dbReference type="PANTHER" id="PTHR41930:SF1">
    <property type="entry name" value="DEPHOSPHO-COA KINASE"/>
    <property type="match status" value="1"/>
</dbReference>
<feature type="non-terminal residue" evidence="1">
    <location>
        <position position="166"/>
    </location>
</feature>
<reference evidence="1 2" key="1">
    <citation type="journal article" date="2016" name="Nat. Commun.">
        <title>Thousands of microbial genomes shed light on interconnected biogeochemical processes in an aquifer system.</title>
        <authorList>
            <person name="Anantharaman K."/>
            <person name="Brown C.T."/>
            <person name="Hug L.A."/>
            <person name="Sharon I."/>
            <person name="Castelle C.J."/>
            <person name="Probst A.J."/>
            <person name="Thomas B.C."/>
            <person name="Singh A."/>
            <person name="Wilkins M.J."/>
            <person name="Karaoz U."/>
            <person name="Brodie E.L."/>
            <person name="Williams K.H."/>
            <person name="Hubbard S.S."/>
            <person name="Banfield J.F."/>
        </authorList>
    </citation>
    <scope>NUCLEOTIDE SEQUENCE [LARGE SCALE GENOMIC DNA]</scope>
</reference>
<evidence type="ECO:0000313" key="1">
    <source>
        <dbReference type="EMBL" id="OGZ19770.1"/>
    </source>
</evidence>